<comment type="cofactor">
    <cofactor evidence="1">
        <name>Mn(2+)</name>
        <dbReference type="ChEBI" id="CHEBI:29035"/>
    </cofactor>
</comment>
<dbReference type="InterPro" id="IPR012309">
    <property type="entry name" value="DNA_ligase_ATP-dep_C"/>
</dbReference>
<keyword evidence="18" id="KW-0511">Multifunctional enzyme</keyword>
<dbReference type="NCBIfam" id="TIGR02776">
    <property type="entry name" value="NHEJ_ligase_prk"/>
    <property type="match status" value="1"/>
</dbReference>
<dbReference type="Pfam" id="PF21686">
    <property type="entry name" value="LigD_Prim-Pol"/>
    <property type="match status" value="1"/>
</dbReference>
<evidence type="ECO:0000256" key="21">
    <source>
        <dbReference type="SAM" id="MobiDB-lite"/>
    </source>
</evidence>
<reference evidence="23 24" key="1">
    <citation type="submission" date="2020-08" db="EMBL/GenBank/DDBJ databases">
        <title>Genomic Encyclopedia of Type Strains, Phase IV (KMG-IV): sequencing the most valuable type-strain genomes for metagenomic binning, comparative biology and taxonomic classification.</title>
        <authorList>
            <person name="Goeker M."/>
        </authorList>
    </citation>
    <scope>NUCLEOTIDE SEQUENCE [LARGE SCALE GENOMIC DNA]</scope>
    <source>
        <strain evidence="23 24">DSM 103733</strain>
    </source>
</reference>
<feature type="domain" description="ATP-dependent DNA ligase family profile" evidence="22">
    <location>
        <begin position="385"/>
        <end position="511"/>
    </location>
</feature>
<keyword evidence="17" id="KW-0464">Manganese</keyword>
<dbReference type="Gene3D" id="3.90.920.10">
    <property type="entry name" value="DNA primase, PRIM domain"/>
    <property type="match status" value="1"/>
</dbReference>
<evidence type="ECO:0000256" key="1">
    <source>
        <dbReference type="ARBA" id="ARBA00001936"/>
    </source>
</evidence>
<dbReference type="NCBIfam" id="TIGR02777">
    <property type="entry name" value="LigD_PE_dom"/>
    <property type="match status" value="1"/>
</dbReference>
<keyword evidence="5" id="KW-0548">Nucleotidyltransferase</keyword>
<evidence type="ECO:0000256" key="2">
    <source>
        <dbReference type="ARBA" id="ARBA00012727"/>
    </source>
</evidence>
<dbReference type="NCBIfam" id="TIGR02779">
    <property type="entry name" value="NHEJ_ligase_lig"/>
    <property type="match status" value="1"/>
</dbReference>
<evidence type="ECO:0000313" key="24">
    <source>
        <dbReference type="Proteomes" id="UP000538666"/>
    </source>
</evidence>
<dbReference type="PANTHER" id="PTHR42705">
    <property type="entry name" value="BIFUNCTIONAL NON-HOMOLOGOUS END JOINING PROTEIN LIGD"/>
    <property type="match status" value="1"/>
</dbReference>
<dbReference type="Pfam" id="PF04679">
    <property type="entry name" value="DNA_ligase_A_C"/>
    <property type="match status" value="1"/>
</dbReference>
<evidence type="ECO:0000256" key="3">
    <source>
        <dbReference type="ARBA" id="ARBA00022598"/>
    </source>
</evidence>
<dbReference type="Gene3D" id="3.30.470.30">
    <property type="entry name" value="DNA ligase/mRNA capping enzyme"/>
    <property type="match status" value="1"/>
</dbReference>
<evidence type="ECO:0000256" key="13">
    <source>
        <dbReference type="ARBA" id="ARBA00022932"/>
    </source>
</evidence>
<keyword evidence="8" id="KW-0547">Nucleotide-binding</keyword>
<keyword evidence="14" id="KW-0238">DNA-binding</keyword>
<dbReference type="Pfam" id="PF13298">
    <property type="entry name" value="LigD_N"/>
    <property type="match status" value="1"/>
</dbReference>
<dbReference type="Proteomes" id="UP000538666">
    <property type="component" value="Unassembled WGS sequence"/>
</dbReference>
<dbReference type="NCBIfam" id="TIGR02778">
    <property type="entry name" value="ligD_pol"/>
    <property type="match status" value="1"/>
</dbReference>
<dbReference type="SUPFAM" id="SSF50249">
    <property type="entry name" value="Nucleic acid-binding proteins"/>
    <property type="match status" value="1"/>
</dbReference>
<feature type="region of interest" description="Disordered" evidence="21">
    <location>
        <begin position="1"/>
        <end position="64"/>
    </location>
</feature>
<evidence type="ECO:0000256" key="14">
    <source>
        <dbReference type="ARBA" id="ARBA00023125"/>
    </source>
</evidence>
<dbReference type="CDD" id="cd07906">
    <property type="entry name" value="Adenylation_DNA_ligase_LigD_LigC"/>
    <property type="match status" value="1"/>
</dbReference>
<protein>
    <recommendedName>
        <fullName evidence="2">DNA ligase (ATP)</fullName>
        <ecNumber evidence="2">6.5.1.1</ecNumber>
    </recommendedName>
    <alternativeName>
        <fullName evidence="19">NHEJ DNA polymerase</fullName>
    </alternativeName>
</protein>
<feature type="region of interest" description="Disordered" evidence="21">
    <location>
        <begin position="226"/>
        <end position="266"/>
    </location>
</feature>
<dbReference type="EMBL" id="JACHEK010000003">
    <property type="protein sequence ID" value="MBB6143998.1"/>
    <property type="molecule type" value="Genomic_DNA"/>
</dbReference>
<evidence type="ECO:0000256" key="19">
    <source>
        <dbReference type="ARBA" id="ARBA00029943"/>
    </source>
</evidence>
<keyword evidence="13" id="KW-0239">DNA-directed DNA polymerase</keyword>
<dbReference type="PROSITE" id="PS50160">
    <property type="entry name" value="DNA_LIGASE_A3"/>
    <property type="match status" value="1"/>
</dbReference>
<dbReference type="Gene3D" id="3.30.1490.70">
    <property type="match status" value="1"/>
</dbReference>
<evidence type="ECO:0000256" key="16">
    <source>
        <dbReference type="ARBA" id="ARBA00023204"/>
    </source>
</evidence>
<comment type="caution">
    <text evidence="23">The sequence shown here is derived from an EMBL/GenBank/DDBJ whole genome shotgun (WGS) entry which is preliminary data.</text>
</comment>
<dbReference type="InterPro" id="IPR014146">
    <property type="entry name" value="LigD_ligase_dom"/>
</dbReference>
<dbReference type="Gene3D" id="2.40.50.140">
    <property type="entry name" value="Nucleic acid-binding proteins"/>
    <property type="match status" value="1"/>
</dbReference>
<dbReference type="GO" id="GO:0006310">
    <property type="term" value="P:DNA recombination"/>
    <property type="evidence" value="ECO:0007669"/>
    <property type="project" value="UniProtKB-KW"/>
</dbReference>
<dbReference type="OrthoDB" id="9802472at2"/>
<dbReference type="NCBIfam" id="NF004628">
    <property type="entry name" value="PRK05972.1"/>
    <property type="match status" value="1"/>
</dbReference>
<dbReference type="InterPro" id="IPR014145">
    <property type="entry name" value="LigD_pol_dom"/>
</dbReference>
<dbReference type="InterPro" id="IPR012340">
    <property type="entry name" value="NA-bd_OB-fold"/>
</dbReference>
<evidence type="ECO:0000256" key="11">
    <source>
        <dbReference type="ARBA" id="ARBA00022839"/>
    </source>
</evidence>
<accession>A0A841K002</accession>
<feature type="compositionally biased region" description="Basic residues" evidence="21">
    <location>
        <begin position="1"/>
        <end position="15"/>
    </location>
</feature>
<evidence type="ECO:0000256" key="4">
    <source>
        <dbReference type="ARBA" id="ARBA00022679"/>
    </source>
</evidence>
<dbReference type="InterPro" id="IPR033651">
    <property type="entry name" value="PaeLigD_Pol-like"/>
</dbReference>
<dbReference type="CDD" id="cd07971">
    <property type="entry name" value="OBF_DNA_ligase_LigD"/>
    <property type="match status" value="1"/>
</dbReference>
<organism evidence="23 24">
    <name type="scientific">Silvibacterium bohemicum</name>
    <dbReference type="NCBI Taxonomy" id="1577686"/>
    <lineage>
        <taxon>Bacteria</taxon>
        <taxon>Pseudomonadati</taxon>
        <taxon>Acidobacteriota</taxon>
        <taxon>Terriglobia</taxon>
        <taxon>Terriglobales</taxon>
        <taxon>Acidobacteriaceae</taxon>
        <taxon>Silvibacterium</taxon>
    </lineage>
</organism>
<evidence type="ECO:0000256" key="10">
    <source>
        <dbReference type="ARBA" id="ARBA00022801"/>
    </source>
</evidence>
<keyword evidence="11" id="KW-0269">Exonuclease</keyword>
<feature type="compositionally biased region" description="Basic and acidic residues" evidence="21">
    <location>
        <begin position="227"/>
        <end position="244"/>
    </location>
</feature>
<proteinExistence type="predicted"/>
<dbReference type="CDD" id="cd04862">
    <property type="entry name" value="PaeLigD_Pol_like"/>
    <property type="match status" value="1"/>
</dbReference>
<dbReference type="RefSeq" id="WP_050058451.1">
    <property type="nucleotide sequence ID" value="NZ_JACHEK010000003.1"/>
</dbReference>
<keyword evidence="10" id="KW-0378">Hydrolase</keyword>
<evidence type="ECO:0000256" key="5">
    <source>
        <dbReference type="ARBA" id="ARBA00022695"/>
    </source>
</evidence>
<evidence type="ECO:0000256" key="9">
    <source>
        <dbReference type="ARBA" id="ARBA00022763"/>
    </source>
</evidence>
<dbReference type="AlphaFoldDB" id="A0A841K002"/>
<dbReference type="Pfam" id="PF01068">
    <property type="entry name" value="DNA_ligase_A_M"/>
    <property type="match status" value="1"/>
</dbReference>
<evidence type="ECO:0000256" key="8">
    <source>
        <dbReference type="ARBA" id="ARBA00022741"/>
    </source>
</evidence>
<dbReference type="GO" id="GO:0003677">
    <property type="term" value="F:DNA binding"/>
    <property type="evidence" value="ECO:0007669"/>
    <property type="project" value="UniProtKB-KW"/>
</dbReference>
<name>A0A841K002_9BACT</name>
<evidence type="ECO:0000256" key="18">
    <source>
        <dbReference type="ARBA" id="ARBA00023268"/>
    </source>
</evidence>
<gene>
    <name evidence="23" type="ORF">HNQ77_001947</name>
</gene>
<evidence type="ECO:0000313" key="23">
    <source>
        <dbReference type="EMBL" id="MBB6143998.1"/>
    </source>
</evidence>
<dbReference type="EC" id="6.5.1.1" evidence="2"/>
<keyword evidence="7" id="KW-0479">Metal-binding</keyword>
<evidence type="ECO:0000256" key="15">
    <source>
        <dbReference type="ARBA" id="ARBA00023172"/>
    </source>
</evidence>
<dbReference type="SUPFAM" id="SSF56091">
    <property type="entry name" value="DNA ligase/mRNA capping enzyme, catalytic domain"/>
    <property type="match status" value="1"/>
</dbReference>
<dbReference type="GO" id="GO:0003910">
    <property type="term" value="F:DNA ligase (ATP) activity"/>
    <property type="evidence" value="ECO:0007669"/>
    <property type="project" value="UniProtKB-EC"/>
</dbReference>
<dbReference type="GO" id="GO:0006281">
    <property type="term" value="P:DNA repair"/>
    <property type="evidence" value="ECO:0007669"/>
    <property type="project" value="UniProtKB-KW"/>
</dbReference>
<dbReference type="GO" id="GO:0005524">
    <property type="term" value="F:ATP binding"/>
    <property type="evidence" value="ECO:0007669"/>
    <property type="project" value="UniProtKB-KW"/>
</dbReference>
<evidence type="ECO:0000256" key="6">
    <source>
        <dbReference type="ARBA" id="ARBA00022722"/>
    </source>
</evidence>
<dbReference type="GO" id="GO:0004527">
    <property type="term" value="F:exonuclease activity"/>
    <property type="evidence" value="ECO:0007669"/>
    <property type="project" value="UniProtKB-KW"/>
</dbReference>
<dbReference type="InterPro" id="IPR014144">
    <property type="entry name" value="LigD_PE_domain"/>
</dbReference>
<evidence type="ECO:0000256" key="12">
    <source>
        <dbReference type="ARBA" id="ARBA00022840"/>
    </source>
</evidence>
<dbReference type="InterPro" id="IPR052171">
    <property type="entry name" value="NHEJ_LigD"/>
</dbReference>
<sequence length="935" mass="103153">MATKKSSKPAKKKAGTGKTAPPQQKGKSASLAVDEQLEMYRSMRDFEVTAEPSGGKPKPPAQTNDLPFVIQKHAATRLHYDFRLGWRGVLKSWAVAKGPSYFTGDKRLAVQVEDHPIEYGGFEGTIPKGQYGGGTVMLWDNGTWAPHGDADEGFRTGRLKFELHGKKMKGNWTLVRMGGKAAEERKPNWLLIKEHDEFERPAEDKPITEEAPDSVVTGRNLDQIASDEDHIWNSKDTATIDDKTPAPVTKPEKSSPSAKAGKKKVTTAATKALSAISSRINELPREAMPKFIPPQLTIQTKEAPRGEGWIHELKLDGYRIQIHIDKKGKDVRLYTRSGLDWTRRMPAVAESAARLPVTSALLDGEVVVLRPDGSTSFADLQAAFQDHAPHPMTYFAFDLLHLDGHNLRSLPLLERKELLAGILPGEPDETLRFSEHFEQQGSTVFDNACRLGAEGIISKRADAAYTSGRSPNWIKIKCVRQQEFVVGGFTLPGDKGDGLGSLLLGYYENGKLVYAGRTGTGFTHQFQRDLRRRLEKMKVKDPAYASVPAEGRKGAIWVRPDLVAEVAFATWTADKLVRQAAFKGLREDKKPKEVTIELPRDTAEVQQEAEEAAPQESARQRVHAKAVAKTASKKSAAKSAGTLSANIRLTHPDKIIDAATGVTKQQLADYYAAVVDHMMPHLADRPLSLVRCPEGVGHPCFFQKHIGQGVPDGIGSVPIKDKKGATEEYLTLTAPEGLVGLAQMGVLEVHPWGSRSVTLETPDMLIFDLDPDEAIGWETLTAAAQEIRKRLKKLGLESFVKTTGGKGLHVVAPIVPKHDWTAIKAFARGFAEQVEKSDPDLYLIKMTKAARKGKIFLDYLRNERGATAVAPFSPRARPGVHVALPLSWNDLKTKPEFSVANFDDWKTRLARDPWARMWDLKQPLTDEAVAMVSDK</sequence>
<keyword evidence="15" id="KW-0233">DNA recombination</keyword>
<dbReference type="PANTHER" id="PTHR42705:SF2">
    <property type="entry name" value="BIFUNCTIONAL NON-HOMOLOGOUS END JOINING PROTEIN LIGD"/>
    <property type="match status" value="1"/>
</dbReference>
<evidence type="ECO:0000259" key="22">
    <source>
        <dbReference type="PROSITE" id="PS50160"/>
    </source>
</evidence>
<evidence type="ECO:0000256" key="20">
    <source>
        <dbReference type="ARBA" id="ARBA00034003"/>
    </source>
</evidence>
<keyword evidence="12" id="KW-0067">ATP-binding</keyword>
<keyword evidence="9" id="KW-0227">DNA damage</keyword>
<dbReference type="GO" id="GO:0003887">
    <property type="term" value="F:DNA-directed DNA polymerase activity"/>
    <property type="evidence" value="ECO:0007669"/>
    <property type="project" value="UniProtKB-KW"/>
</dbReference>
<keyword evidence="6" id="KW-0540">Nuclease</keyword>
<keyword evidence="4" id="KW-0808">Transferase</keyword>
<dbReference type="InterPro" id="IPR012310">
    <property type="entry name" value="DNA_ligase_ATP-dep_cent"/>
</dbReference>
<dbReference type="InterPro" id="IPR014143">
    <property type="entry name" value="NHEJ_ligase_prk"/>
</dbReference>
<evidence type="ECO:0000256" key="17">
    <source>
        <dbReference type="ARBA" id="ARBA00023211"/>
    </source>
</evidence>
<keyword evidence="24" id="KW-1185">Reference proteome</keyword>
<dbReference type="GO" id="GO:0046872">
    <property type="term" value="F:metal ion binding"/>
    <property type="evidence" value="ECO:0007669"/>
    <property type="project" value="UniProtKB-KW"/>
</dbReference>
<keyword evidence="3 23" id="KW-0436">Ligase</keyword>
<evidence type="ECO:0000256" key="7">
    <source>
        <dbReference type="ARBA" id="ARBA00022723"/>
    </source>
</evidence>
<keyword evidence="16" id="KW-0234">DNA repair</keyword>
<comment type="catalytic activity">
    <reaction evidence="20">
        <text>ATP + (deoxyribonucleotide)n-3'-hydroxyl + 5'-phospho-(deoxyribonucleotide)m = (deoxyribonucleotide)n+m + AMP + diphosphate.</text>
        <dbReference type="EC" id="6.5.1.1"/>
    </reaction>
</comment>